<dbReference type="GO" id="GO:0000160">
    <property type="term" value="P:phosphorelay signal transduction system"/>
    <property type="evidence" value="ECO:0007669"/>
    <property type="project" value="InterPro"/>
</dbReference>
<dbReference type="Gene3D" id="1.10.10.10">
    <property type="entry name" value="Winged helix-like DNA-binding domain superfamily/Winged helix DNA-binding domain"/>
    <property type="match status" value="1"/>
</dbReference>
<proteinExistence type="inferred from homology"/>
<dbReference type="Pfam" id="PF00486">
    <property type="entry name" value="Trans_reg_C"/>
    <property type="match status" value="1"/>
</dbReference>
<dbReference type="InterPro" id="IPR001867">
    <property type="entry name" value="OmpR/PhoB-type_DNA-bd"/>
</dbReference>
<keyword evidence="9" id="KW-1185">Reference proteome</keyword>
<evidence type="ECO:0000256" key="4">
    <source>
        <dbReference type="ARBA" id="ARBA00023125"/>
    </source>
</evidence>
<dbReference type="InterPro" id="IPR027417">
    <property type="entry name" value="P-loop_NTPase"/>
</dbReference>
<evidence type="ECO:0000259" key="7">
    <source>
        <dbReference type="PROSITE" id="PS51755"/>
    </source>
</evidence>
<accession>A0A4R5CCF2</accession>
<dbReference type="InterPro" id="IPR016032">
    <property type="entry name" value="Sig_transdc_resp-reg_C-effctor"/>
</dbReference>
<dbReference type="GO" id="GO:0043531">
    <property type="term" value="F:ADP binding"/>
    <property type="evidence" value="ECO:0007669"/>
    <property type="project" value="InterPro"/>
</dbReference>
<dbReference type="InterPro" id="IPR051677">
    <property type="entry name" value="AfsR-DnrI-RedD_regulator"/>
</dbReference>
<keyword evidence="5" id="KW-0804">Transcription</keyword>
<dbReference type="PANTHER" id="PTHR35807:SF1">
    <property type="entry name" value="TRANSCRIPTIONAL REGULATOR REDD"/>
    <property type="match status" value="1"/>
</dbReference>
<evidence type="ECO:0000313" key="9">
    <source>
        <dbReference type="Proteomes" id="UP000294513"/>
    </source>
</evidence>
<keyword evidence="4 6" id="KW-0238">DNA-binding</keyword>
<dbReference type="PANTHER" id="PTHR35807">
    <property type="entry name" value="TRANSCRIPTIONAL REGULATOR REDD-RELATED"/>
    <property type="match status" value="1"/>
</dbReference>
<dbReference type="SMART" id="SM00862">
    <property type="entry name" value="Trans_reg_C"/>
    <property type="match status" value="1"/>
</dbReference>
<dbReference type="Proteomes" id="UP000294513">
    <property type="component" value="Unassembled WGS sequence"/>
</dbReference>
<dbReference type="SMART" id="SM01043">
    <property type="entry name" value="BTAD"/>
    <property type="match status" value="1"/>
</dbReference>
<dbReference type="Gene3D" id="1.25.40.10">
    <property type="entry name" value="Tetratricopeptide repeat domain"/>
    <property type="match status" value="1"/>
</dbReference>
<dbReference type="PROSITE" id="PS51755">
    <property type="entry name" value="OMPR_PHOB"/>
    <property type="match status" value="1"/>
</dbReference>
<dbReference type="SUPFAM" id="SSF46894">
    <property type="entry name" value="C-terminal effector domain of the bipartite response regulators"/>
    <property type="match status" value="1"/>
</dbReference>
<name>A0A4R5CCF2_9ACTN</name>
<dbReference type="SUPFAM" id="SSF48452">
    <property type="entry name" value="TPR-like"/>
    <property type="match status" value="1"/>
</dbReference>
<evidence type="ECO:0000256" key="2">
    <source>
        <dbReference type="ARBA" id="ARBA00022737"/>
    </source>
</evidence>
<reference evidence="8 9" key="1">
    <citation type="submission" date="2019-03" db="EMBL/GenBank/DDBJ databases">
        <title>Draft genome sequences of novel Actinobacteria.</title>
        <authorList>
            <person name="Sahin N."/>
            <person name="Ay H."/>
            <person name="Saygin H."/>
        </authorList>
    </citation>
    <scope>NUCLEOTIDE SEQUENCE [LARGE SCALE GENOMIC DNA]</scope>
    <source>
        <strain evidence="8 9">H3C3</strain>
    </source>
</reference>
<keyword evidence="2" id="KW-0677">Repeat</keyword>
<feature type="domain" description="OmpR/PhoB-type" evidence="7">
    <location>
        <begin position="11"/>
        <end position="110"/>
    </location>
</feature>
<comment type="caution">
    <text evidence="8">The sequence shown here is derived from an EMBL/GenBank/DDBJ whole genome shotgun (WGS) entry which is preliminary data.</text>
</comment>
<dbReference type="Pfam" id="PF00931">
    <property type="entry name" value="NB-ARC"/>
    <property type="match status" value="1"/>
</dbReference>
<dbReference type="SUPFAM" id="SSF52540">
    <property type="entry name" value="P-loop containing nucleoside triphosphate hydrolases"/>
    <property type="match status" value="1"/>
</dbReference>
<dbReference type="InterPro" id="IPR036388">
    <property type="entry name" value="WH-like_DNA-bd_sf"/>
</dbReference>
<comment type="similarity">
    <text evidence="1">Belongs to the AfsR/DnrI/RedD regulatory family.</text>
</comment>
<protein>
    <submittedName>
        <fullName evidence="8">AfsR/SARP family transcriptional regulator</fullName>
    </submittedName>
</protein>
<evidence type="ECO:0000256" key="5">
    <source>
        <dbReference type="ARBA" id="ARBA00023163"/>
    </source>
</evidence>
<sequence length="613" mass="67266">MARPRRLNSLTGMEGFGRQRMEFFILGPVEARRAGVAADLGGAKQKTLLAALILAGGWVISDDRLSTLLWGEAPPTTSSAQIYTYVSRLRKQFGDEVGIVRRPPGYMIRLGDSWLDFQQFELLTAQYREELRTGRYPEAARHAREALAFWRGPALAGTTEFLTDAELPRLEEERMAALEGRIEADLAMRQAARIVPELTRLVAEYPLRERLRVKLMIALYQVGRQADAVGVFHHGRLILKEELGVDPGAALCETYQAVLEGHPSLDPRPAPLIAVPPPPPATEVPAMLPPDIPDFVGRAEHLAEVCGPRPPDSADRPPVFLISGMAGIGKSALAVRAARSLMGDFPDGQLYADLGGNGSERVAPEDALLGFLRALGLPDHAIPADRNERIRLYRSKIANRRFLILLDNAVDERQVRPLLPGGNDCQTLITSRRTLAALDGVHLAEIEVLDTGESLEMLGAIIGRARLDAEPDHAVRIAEQCGGLPLAIRIVGARLIAKRHWSLSRIVDQLSEADSLDGFVLGDLDVRSRVEYSYRELPERERAAYSELAAAGLSAFRVQAAAKTLGVTVGLAEKIVESLADASLLSMDSVYQGREPVYRFHDLFMMFAKEQLA</sequence>
<dbReference type="InterPro" id="IPR042197">
    <property type="entry name" value="Apaf_helical"/>
</dbReference>
<dbReference type="InterPro" id="IPR005158">
    <property type="entry name" value="BTAD"/>
</dbReference>
<dbReference type="Pfam" id="PF03704">
    <property type="entry name" value="BTAD"/>
    <property type="match status" value="1"/>
</dbReference>
<dbReference type="CDD" id="cd15831">
    <property type="entry name" value="BTAD"/>
    <property type="match status" value="1"/>
</dbReference>
<gene>
    <name evidence="8" type="ORF">E1298_06175</name>
</gene>
<dbReference type="Gene3D" id="3.40.50.300">
    <property type="entry name" value="P-loop containing nucleotide triphosphate hydrolases"/>
    <property type="match status" value="1"/>
</dbReference>
<dbReference type="AlphaFoldDB" id="A0A4R5CCF2"/>
<organism evidence="8 9">
    <name type="scientific">Actinomadura rubrisoli</name>
    <dbReference type="NCBI Taxonomy" id="2530368"/>
    <lineage>
        <taxon>Bacteria</taxon>
        <taxon>Bacillati</taxon>
        <taxon>Actinomycetota</taxon>
        <taxon>Actinomycetes</taxon>
        <taxon>Streptosporangiales</taxon>
        <taxon>Thermomonosporaceae</taxon>
        <taxon>Actinomadura</taxon>
    </lineage>
</organism>
<evidence type="ECO:0000313" key="8">
    <source>
        <dbReference type="EMBL" id="TDD94834.1"/>
    </source>
</evidence>
<dbReference type="GO" id="GO:0003677">
    <property type="term" value="F:DNA binding"/>
    <property type="evidence" value="ECO:0007669"/>
    <property type="project" value="UniProtKB-UniRule"/>
</dbReference>
<dbReference type="InterPro" id="IPR002182">
    <property type="entry name" value="NB-ARC"/>
</dbReference>
<evidence type="ECO:0000256" key="1">
    <source>
        <dbReference type="ARBA" id="ARBA00005820"/>
    </source>
</evidence>
<evidence type="ECO:0000256" key="6">
    <source>
        <dbReference type="PROSITE-ProRule" id="PRU01091"/>
    </source>
</evidence>
<keyword evidence="3" id="KW-0805">Transcription regulation</keyword>
<feature type="DNA-binding region" description="OmpR/PhoB-type" evidence="6">
    <location>
        <begin position="11"/>
        <end position="110"/>
    </location>
</feature>
<dbReference type="GO" id="GO:0006355">
    <property type="term" value="P:regulation of DNA-templated transcription"/>
    <property type="evidence" value="ECO:0007669"/>
    <property type="project" value="InterPro"/>
</dbReference>
<dbReference type="OrthoDB" id="5521887at2"/>
<dbReference type="PRINTS" id="PR00364">
    <property type="entry name" value="DISEASERSIST"/>
</dbReference>
<dbReference type="InterPro" id="IPR011990">
    <property type="entry name" value="TPR-like_helical_dom_sf"/>
</dbReference>
<dbReference type="Gene3D" id="1.10.8.430">
    <property type="entry name" value="Helical domain of apoptotic protease-activating factors"/>
    <property type="match status" value="1"/>
</dbReference>
<dbReference type="EMBL" id="SMKU01000016">
    <property type="protein sequence ID" value="TDD94834.1"/>
    <property type="molecule type" value="Genomic_DNA"/>
</dbReference>
<evidence type="ECO:0000256" key="3">
    <source>
        <dbReference type="ARBA" id="ARBA00023015"/>
    </source>
</evidence>